<name>A0A1Y1W5F8_9FUNG</name>
<dbReference type="STRING" id="61395.A0A1Y1W5F8"/>
<dbReference type="InterPro" id="IPR036388">
    <property type="entry name" value="WH-like_DNA-bd_sf"/>
</dbReference>
<dbReference type="GO" id="GO:0043565">
    <property type="term" value="F:sequence-specific DNA binding"/>
    <property type="evidence" value="ECO:0007669"/>
    <property type="project" value="InterPro"/>
</dbReference>
<dbReference type="RefSeq" id="XP_040742357.1">
    <property type="nucleotide sequence ID" value="XM_040884268.1"/>
</dbReference>
<feature type="non-terminal residue" evidence="9">
    <location>
        <position position="108"/>
    </location>
</feature>
<evidence type="ECO:0000256" key="3">
    <source>
        <dbReference type="ARBA" id="ARBA00023015"/>
    </source>
</evidence>
<dbReference type="FunFam" id="1.10.10.10:FF:000027">
    <property type="entry name" value="Heat shock transcription factor 1"/>
    <property type="match status" value="1"/>
</dbReference>
<evidence type="ECO:0000256" key="4">
    <source>
        <dbReference type="ARBA" id="ARBA00023125"/>
    </source>
</evidence>
<dbReference type="Gene3D" id="1.10.10.10">
    <property type="entry name" value="Winged helix-like DNA-binding domain superfamily/Winged helix DNA-binding domain"/>
    <property type="match status" value="1"/>
</dbReference>
<evidence type="ECO:0000259" key="8">
    <source>
        <dbReference type="SMART" id="SM00415"/>
    </source>
</evidence>
<dbReference type="EMBL" id="MCFD01000009">
    <property type="protein sequence ID" value="ORX68575.1"/>
    <property type="molecule type" value="Genomic_DNA"/>
</dbReference>
<dbReference type="Proteomes" id="UP000193922">
    <property type="component" value="Unassembled WGS sequence"/>
</dbReference>
<evidence type="ECO:0000256" key="7">
    <source>
        <dbReference type="RuleBase" id="RU004020"/>
    </source>
</evidence>
<organism evidence="9 10">
    <name type="scientific">Linderina pennispora</name>
    <dbReference type="NCBI Taxonomy" id="61395"/>
    <lineage>
        <taxon>Eukaryota</taxon>
        <taxon>Fungi</taxon>
        <taxon>Fungi incertae sedis</taxon>
        <taxon>Zoopagomycota</taxon>
        <taxon>Kickxellomycotina</taxon>
        <taxon>Kickxellomycetes</taxon>
        <taxon>Kickxellales</taxon>
        <taxon>Kickxellaceae</taxon>
        <taxon>Linderina</taxon>
    </lineage>
</organism>
<dbReference type="InterPro" id="IPR000232">
    <property type="entry name" value="HSF_DNA-bd"/>
</dbReference>
<sequence>VIQRTHAAFVSKLYAMVSDSKTDQLISWTADGDSFQVMDPMELSQEILPLYFKHGNWQSFVRQLNMYGFHKVNDLEYGGVFGDTQLWMFKHLHFLRGQPKRLQMIKRR</sequence>
<gene>
    <name evidence="9" type="ORF">DL89DRAFT_214451</name>
</gene>
<keyword evidence="6" id="KW-0539">Nucleus</keyword>
<dbReference type="InterPro" id="IPR036390">
    <property type="entry name" value="WH_DNA-bd_sf"/>
</dbReference>
<keyword evidence="4 9" id="KW-0238">DNA-binding</keyword>
<reference evidence="9 10" key="1">
    <citation type="submission" date="2016-07" db="EMBL/GenBank/DDBJ databases">
        <title>Pervasive Adenine N6-methylation of Active Genes in Fungi.</title>
        <authorList>
            <consortium name="DOE Joint Genome Institute"/>
            <person name="Mondo S.J."/>
            <person name="Dannebaum R.O."/>
            <person name="Kuo R.C."/>
            <person name="Labutti K."/>
            <person name="Haridas S."/>
            <person name="Kuo A."/>
            <person name="Salamov A."/>
            <person name="Ahrendt S.R."/>
            <person name="Lipzen A."/>
            <person name="Sullivan W."/>
            <person name="Andreopoulos W.B."/>
            <person name="Clum A."/>
            <person name="Lindquist E."/>
            <person name="Daum C."/>
            <person name="Ramamoorthy G.K."/>
            <person name="Gryganskyi A."/>
            <person name="Culley D."/>
            <person name="Magnuson J.K."/>
            <person name="James T.Y."/>
            <person name="O'Malley M.A."/>
            <person name="Stajich J.E."/>
            <person name="Spatafora J.W."/>
            <person name="Visel A."/>
            <person name="Grigoriev I.V."/>
        </authorList>
    </citation>
    <scope>NUCLEOTIDE SEQUENCE [LARGE SCALE GENOMIC DNA]</scope>
    <source>
        <strain evidence="9 10">ATCC 12442</strain>
    </source>
</reference>
<dbReference type="SMART" id="SM00415">
    <property type="entry name" value="HSF"/>
    <property type="match status" value="1"/>
</dbReference>
<evidence type="ECO:0000313" key="10">
    <source>
        <dbReference type="Proteomes" id="UP000193922"/>
    </source>
</evidence>
<dbReference type="AlphaFoldDB" id="A0A1Y1W5F8"/>
<evidence type="ECO:0000313" key="9">
    <source>
        <dbReference type="EMBL" id="ORX68575.1"/>
    </source>
</evidence>
<dbReference type="PANTHER" id="PTHR10015:SF427">
    <property type="entry name" value="HEAT SHOCK FACTOR PROTEIN"/>
    <property type="match status" value="1"/>
</dbReference>
<dbReference type="GO" id="GO:0003700">
    <property type="term" value="F:DNA-binding transcription factor activity"/>
    <property type="evidence" value="ECO:0007669"/>
    <property type="project" value="InterPro"/>
</dbReference>
<keyword evidence="3" id="KW-0805">Transcription regulation</keyword>
<dbReference type="GeneID" id="63800916"/>
<dbReference type="OrthoDB" id="60033at2759"/>
<protein>
    <submittedName>
        <fullName evidence="9">Winged helix DNA-binding domain-containing protein</fullName>
    </submittedName>
</protein>
<comment type="similarity">
    <text evidence="2 7">Belongs to the HSF family.</text>
</comment>
<dbReference type="GO" id="GO:0005634">
    <property type="term" value="C:nucleus"/>
    <property type="evidence" value="ECO:0007669"/>
    <property type="project" value="UniProtKB-SubCell"/>
</dbReference>
<evidence type="ECO:0000256" key="2">
    <source>
        <dbReference type="ARBA" id="ARBA00006403"/>
    </source>
</evidence>
<dbReference type="Pfam" id="PF00447">
    <property type="entry name" value="HSF_DNA-bind"/>
    <property type="match status" value="1"/>
</dbReference>
<keyword evidence="10" id="KW-1185">Reference proteome</keyword>
<feature type="non-terminal residue" evidence="9">
    <location>
        <position position="1"/>
    </location>
</feature>
<evidence type="ECO:0000256" key="6">
    <source>
        <dbReference type="ARBA" id="ARBA00023242"/>
    </source>
</evidence>
<evidence type="ECO:0000256" key="1">
    <source>
        <dbReference type="ARBA" id="ARBA00004123"/>
    </source>
</evidence>
<evidence type="ECO:0000256" key="5">
    <source>
        <dbReference type="ARBA" id="ARBA00023163"/>
    </source>
</evidence>
<dbReference type="PANTHER" id="PTHR10015">
    <property type="entry name" value="HEAT SHOCK TRANSCRIPTION FACTOR"/>
    <property type="match status" value="1"/>
</dbReference>
<dbReference type="PRINTS" id="PR00056">
    <property type="entry name" value="HSFDOMAIN"/>
</dbReference>
<keyword evidence="5" id="KW-0804">Transcription</keyword>
<accession>A0A1Y1W5F8</accession>
<comment type="subcellular location">
    <subcellularLocation>
        <location evidence="1">Nucleus</location>
    </subcellularLocation>
</comment>
<dbReference type="SUPFAM" id="SSF46785">
    <property type="entry name" value="Winged helix' DNA-binding domain"/>
    <property type="match status" value="1"/>
</dbReference>
<feature type="domain" description="HSF-type DNA-binding" evidence="8">
    <location>
        <begin position="5"/>
        <end position="108"/>
    </location>
</feature>
<comment type="caution">
    <text evidence="9">The sequence shown here is derived from an EMBL/GenBank/DDBJ whole genome shotgun (WGS) entry which is preliminary data.</text>
</comment>
<proteinExistence type="inferred from homology"/>